<feature type="compositionally biased region" description="Low complexity" evidence="5">
    <location>
        <begin position="231"/>
        <end position="250"/>
    </location>
</feature>
<dbReference type="InterPro" id="IPR058999">
    <property type="entry name" value="EIF3CL_C"/>
</dbReference>
<comment type="subunit">
    <text evidence="4">Component of the eukaryotic translation initiation factor 3 (eIF-3) complex.</text>
</comment>
<comment type="subcellular location">
    <subcellularLocation>
        <location evidence="4">Cytoplasm</location>
    </subcellularLocation>
</comment>
<comment type="similarity">
    <text evidence="4">Belongs to the eIF-3 subunit C family.</text>
</comment>
<evidence type="ECO:0000313" key="7">
    <source>
        <dbReference type="EMBL" id="PWN33080.1"/>
    </source>
</evidence>
<keyword evidence="3 4" id="KW-0648">Protein biosynthesis</keyword>
<dbReference type="FunCoup" id="A0A316V693">
    <property type="interactions" value="619"/>
</dbReference>
<dbReference type="GO" id="GO:0033290">
    <property type="term" value="C:eukaryotic 48S preinitiation complex"/>
    <property type="evidence" value="ECO:0007669"/>
    <property type="project" value="UniProtKB-UniRule"/>
</dbReference>
<feature type="region of interest" description="Disordered" evidence="5">
    <location>
        <begin position="833"/>
        <end position="900"/>
    </location>
</feature>
<gene>
    <name evidence="4" type="primary">NIP1</name>
    <name evidence="7" type="ORF">FA14DRAFT_162214</name>
</gene>
<comment type="function">
    <text evidence="4">Component of the eukaryotic translation initiation factor 3 (eIF-3) complex, which is involved in protein synthesis of a specialized repertoire of mRNAs and, together with other initiation factors, stimulates binding of mRNA and methionyl-tRNAi to the 40S ribosome. The eIF-3 complex specifically targets and initiates translation of a subset of mRNAs involved in cell proliferation.</text>
</comment>
<dbReference type="GO" id="GO:0031369">
    <property type="term" value="F:translation initiation factor binding"/>
    <property type="evidence" value="ECO:0007669"/>
    <property type="project" value="InterPro"/>
</dbReference>
<evidence type="ECO:0000313" key="8">
    <source>
        <dbReference type="Proteomes" id="UP000245771"/>
    </source>
</evidence>
<dbReference type="AlphaFoldDB" id="A0A316V693"/>
<dbReference type="InterPro" id="IPR000717">
    <property type="entry name" value="PCI_dom"/>
</dbReference>
<dbReference type="FunFam" id="1.10.10.10:FF:000300">
    <property type="entry name" value="Eukaryotic translation initiation factor 3 subunit C"/>
    <property type="match status" value="1"/>
</dbReference>
<dbReference type="InterPro" id="IPR036390">
    <property type="entry name" value="WH_DNA-bd_sf"/>
</dbReference>
<evidence type="ECO:0000256" key="3">
    <source>
        <dbReference type="ARBA" id="ARBA00022917"/>
    </source>
</evidence>
<dbReference type="InterPro" id="IPR027516">
    <property type="entry name" value="EIF3C"/>
</dbReference>
<keyword evidence="8" id="KW-1185">Reference proteome</keyword>
<evidence type="ECO:0000256" key="4">
    <source>
        <dbReference type="HAMAP-Rule" id="MF_03002"/>
    </source>
</evidence>
<evidence type="ECO:0000259" key="6">
    <source>
        <dbReference type="PROSITE" id="PS50250"/>
    </source>
</evidence>
<name>A0A316V693_9BASI</name>
<dbReference type="SUPFAM" id="SSF46785">
    <property type="entry name" value="Winged helix' DNA-binding domain"/>
    <property type="match status" value="1"/>
</dbReference>
<dbReference type="HAMAP" id="MF_03002">
    <property type="entry name" value="eIF3c"/>
    <property type="match status" value="1"/>
</dbReference>
<feature type="compositionally biased region" description="Acidic residues" evidence="5">
    <location>
        <begin position="10"/>
        <end position="22"/>
    </location>
</feature>
<feature type="domain" description="PCI" evidence="6">
    <location>
        <begin position="632"/>
        <end position="806"/>
    </location>
</feature>
<dbReference type="InterPro" id="IPR008905">
    <property type="entry name" value="EIF3C_N_dom"/>
</dbReference>
<dbReference type="GO" id="GO:0005852">
    <property type="term" value="C:eukaryotic translation initiation factor 3 complex"/>
    <property type="evidence" value="ECO:0007669"/>
    <property type="project" value="UniProtKB-UniRule"/>
</dbReference>
<dbReference type="PANTHER" id="PTHR13937">
    <property type="entry name" value="EUKARYOTIC TRANSLATION INITATION FACTOR 3, SUBUNIT 8 EIF3S8 -RELATED"/>
    <property type="match status" value="1"/>
</dbReference>
<dbReference type="SMART" id="SM00088">
    <property type="entry name" value="PINT"/>
    <property type="match status" value="1"/>
</dbReference>
<dbReference type="PROSITE" id="PS50250">
    <property type="entry name" value="PCI"/>
    <property type="match status" value="1"/>
</dbReference>
<evidence type="ECO:0000256" key="1">
    <source>
        <dbReference type="ARBA" id="ARBA00022490"/>
    </source>
</evidence>
<protein>
    <recommendedName>
        <fullName evidence="4">Eukaryotic translation initiation factor 3 subunit C</fullName>
        <shortName evidence="4">eIF3c</shortName>
    </recommendedName>
    <alternativeName>
        <fullName evidence="4">Eukaryotic translation initiation factor 3 93 kDa subunit homolog</fullName>
        <shortName evidence="4">eIF3 p93</shortName>
    </alternativeName>
    <alternativeName>
        <fullName evidence="4">Translation initiation factor eIF3, p93 subunit homolog</fullName>
    </alternativeName>
</protein>
<dbReference type="Gene3D" id="1.25.40.570">
    <property type="match status" value="1"/>
</dbReference>
<dbReference type="InParanoid" id="A0A316V693"/>
<dbReference type="PANTHER" id="PTHR13937:SF0">
    <property type="entry name" value="EUKARYOTIC TRANSLATION INITIATION FACTOR 3 SUBUNIT C-RELATED"/>
    <property type="match status" value="1"/>
</dbReference>
<proteinExistence type="inferred from homology"/>
<dbReference type="Proteomes" id="UP000245771">
    <property type="component" value="Unassembled WGS sequence"/>
</dbReference>
<feature type="compositionally biased region" description="Basic and acidic residues" evidence="5">
    <location>
        <begin position="833"/>
        <end position="843"/>
    </location>
</feature>
<organism evidence="7 8">
    <name type="scientific">Meira miltonrushii</name>
    <dbReference type="NCBI Taxonomy" id="1280837"/>
    <lineage>
        <taxon>Eukaryota</taxon>
        <taxon>Fungi</taxon>
        <taxon>Dikarya</taxon>
        <taxon>Basidiomycota</taxon>
        <taxon>Ustilaginomycotina</taxon>
        <taxon>Exobasidiomycetes</taxon>
        <taxon>Exobasidiales</taxon>
        <taxon>Brachybasidiaceae</taxon>
        <taxon>Meira</taxon>
    </lineage>
</organism>
<dbReference type="GO" id="GO:0003723">
    <property type="term" value="F:RNA binding"/>
    <property type="evidence" value="ECO:0007669"/>
    <property type="project" value="InterPro"/>
</dbReference>
<dbReference type="EMBL" id="KZ819605">
    <property type="protein sequence ID" value="PWN33080.1"/>
    <property type="molecule type" value="Genomic_DNA"/>
</dbReference>
<accession>A0A316V693</accession>
<feature type="region of interest" description="Disordered" evidence="5">
    <location>
        <begin position="231"/>
        <end position="264"/>
    </location>
</feature>
<keyword evidence="1 4" id="KW-0963">Cytoplasm</keyword>
<reference evidence="7 8" key="1">
    <citation type="journal article" date="2018" name="Mol. Biol. Evol.">
        <title>Broad Genomic Sampling Reveals a Smut Pathogenic Ancestry of the Fungal Clade Ustilaginomycotina.</title>
        <authorList>
            <person name="Kijpornyongpan T."/>
            <person name="Mondo S.J."/>
            <person name="Barry K."/>
            <person name="Sandor L."/>
            <person name="Lee J."/>
            <person name="Lipzen A."/>
            <person name="Pangilinan J."/>
            <person name="LaButti K."/>
            <person name="Hainaut M."/>
            <person name="Henrissat B."/>
            <person name="Grigoriev I.V."/>
            <person name="Spatafora J.W."/>
            <person name="Aime M.C."/>
        </authorList>
    </citation>
    <scope>NUCLEOTIDE SEQUENCE [LARGE SCALE GENOMIC DNA]</scope>
    <source>
        <strain evidence="7 8">MCA 3882</strain>
    </source>
</reference>
<keyword evidence="2 4" id="KW-0396">Initiation factor</keyword>
<dbReference type="GO" id="GO:0003743">
    <property type="term" value="F:translation initiation factor activity"/>
    <property type="evidence" value="ECO:0007669"/>
    <property type="project" value="UniProtKB-UniRule"/>
</dbReference>
<evidence type="ECO:0000256" key="2">
    <source>
        <dbReference type="ARBA" id="ARBA00022540"/>
    </source>
</evidence>
<sequence length="900" mass="100850">MSFFRKVSDSESESESEEELMSDYEKEEGAQKESTSAQPARKSAFLKGADSDSSSEEDSDEDESEDDDDSDEDEDDGEGGPAVRRQSRFLRGASDDSESEEEVKKVIKSAREKRVDEIDAVARTIENASRIDDWVAISKEFDGLNRLADRLKVVNEPTPPVYYKTLVTLEDFLNDSLAKEKTADKKMKAPNVRALNGMKQKLKKVVKDHEAAIATYRQDPEAFEANYTATTAPAAAPAQPKKAKKAAAPGAEEEEDEDFQTVGRGGKAVTYTSEGLFKSLAAVMEARGKKSTDRTEQIEILTKLMGVAVSTYQKIRVLLALLAARFDYNQSAAAYMNIEMWNSALKEVEQLTKILDQDRTYQVKELTKDYDDEIDRLPNQGDEGPIVEVRGSLISFIERLDDEFTKSLQYIDPHTTEYVDRLRDEKLLYRTIILSQNYIETIDQPGTLSRIMMRRLDHIYAKPDNIIQALETASASAGEPLNKSKSGLCPSPEEVAANADGASALIRSLCVQLYKTAGLETERLRTRAMLYHIYHHSLRRDYHIARDMFLMSHLQDSIGMADAATQILYNRVVVQLGVCAFRVGLIRESQGALQEIFASTRVKELLAQGVSRANPYATPEQEKLDRQRQLPFHMHINLELLECIYLVGSMLLEIPNIASANSEADQRRNIISRTFRKMLDFTDRQVFSGPAESTRDHVMAAAKALQNGNWKESQEQIAEIKIWKLMVDHDEVISMLKSKIQEEGLRTYLFTYAHYYKSLSLRHLAEMFELPISKVKSIVSVMIWNEEIQASLDIGNVKEEEGGYIVLHGVQLSKVQVLAQQLAEKANSLLEQNERSLDGKLGDRAGPGEGRTGAQDRDGREGRDGAGPRREGRRGGASGRGRGRGRGRAQFNALPGQQTV</sequence>
<dbReference type="Pfam" id="PF26569">
    <property type="entry name" value="EIF3CL_C"/>
    <property type="match status" value="1"/>
</dbReference>
<feature type="compositionally biased region" description="Acidic residues" evidence="5">
    <location>
        <begin position="53"/>
        <end position="78"/>
    </location>
</feature>
<evidence type="ECO:0000256" key="5">
    <source>
        <dbReference type="SAM" id="MobiDB-lite"/>
    </source>
</evidence>
<dbReference type="GO" id="GO:0016282">
    <property type="term" value="C:eukaryotic 43S preinitiation complex"/>
    <property type="evidence" value="ECO:0007669"/>
    <property type="project" value="UniProtKB-UniRule"/>
</dbReference>
<dbReference type="Pfam" id="PF05470">
    <property type="entry name" value="eIF-3c_N"/>
    <property type="match status" value="1"/>
</dbReference>
<dbReference type="Pfam" id="PF01399">
    <property type="entry name" value="PCI"/>
    <property type="match status" value="1"/>
</dbReference>
<feature type="compositionally biased region" description="Basic and acidic residues" evidence="5">
    <location>
        <begin position="854"/>
        <end position="874"/>
    </location>
</feature>
<dbReference type="GO" id="GO:0001732">
    <property type="term" value="P:formation of cytoplasmic translation initiation complex"/>
    <property type="evidence" value="ECO:0007669"/>
    <property type="project" value="UniProtKB-UniRule"/>
</dbReference>
<dbReference type="STRING" id="1280837.A0A316V693"/>
<feature type="region of interest" description="Disordered" evidence="5">
    <location>
        <begin position="1"/>
        <end position="104"/>
    </location>
</feature>
<dbReference type="OrthoDB" id="29647at2759"/>